<accession>A0A6V2QR25</accession>
<dbReference type="PANTHER" id="PTHR46472:SF1">
    <property type="entry name" value="NUCLEOREDOXIN"/>
    <property type="match status" value="1"/>
</dbReference>
<sequence>MAPLLLPLGFMFLATRSGRISSTTTLCQRSSLNRRFMSSSTDAISSLPPLLSTSGEAVKDAETSLSGKRVALYFAAGWCPMCTRFEPSLTQFREAASSSGKNLEIIYVPSDRSPDDAMQRASSLGMMSVPHGKEADDIKTKFKIWSGAEAIKLGFGRRSGVPALVVLDGKRGEEMAFLAAEAEGVNALRNWPLDEEDGIW</sequence>
<protein>
    <recommendedName>
        <fullName evidence="2">Thioredoxin domain-containing protein</fullName>
    </recommendedName>
</protein>
<dbReference type="EMBL" id="HBNS01062046">
    <property type="protein sequence ID" value="CAE4670471.1"/>
    <property type="molecule type" value="Transcribed_RNA"/>
</dbReference>
<dbReference type="SUPFAM" id="SSF52833">
    <property type="entry name" value="Thioredoxin-like"/>
    <property type="match status" value="1"/>
</dbReference>
<evidence type="ECO:0000313" key="3">
    <source>
        <dbReference type="EMBL" id="CAE4670471.1"/>
    </source>
</evidence>
<name>A0A6V2QR25_9STRA</name>
<dbReference type="InterPro" id="IPR012336">
    <property type="entry name" value="Thioredoxin-like_fold"/>
</dbReference>
<reference evidence="3" key="1">
    <citation type="submission" date="2021-01" db="EMBL/GenBank/DDBJ databases">
        <authorList>
            <person name="Corre E."/>
            <person name="Pelletier E."/>
            <person name="Niang G."/>
            <person name="Scheremetjew M."/>
            <person name="Finn R."/>
            <person name="Kale V."/>
            <person name="Holt S."/>
            <person name="Cochrane G."/>
            <person name="Meng A."/>
            <person name="Brown T."/>
            <person name="Cohen L."/>
        </authorList>
    </citation>
    <scope>NUCLEOTIDE SEQUENCE</scope>
    <source>
        <strain evidence="3">GSO104</strain>
    </source>
</reference>
<dbReference type="GO" id="GO:0031397">
    <property type="term" value="P:negative regulation of protein ubiquitination"/>
    <property type="evidence" value="ECO:0007669"/>
    <property type="project" value="TreeGrafter"/>
</dbReference>
<evidence type="ECO:0000313" key="4">
    <source>
        <dbReference type="EMBL" id="CAE4670474.1"/>
    </source>
</evidence>
<dbReference type="InterPro" id="IPR036249">
    <property type="entry name" value="Thioredoxin-like_sf"/>
</dbReference>
<evidence type="ECO:0000259" key="2">
    <source>
        <dbReference type="PROSITE" id="PS51352"/>
    </source>
</evidence>
<dbReference type="GO" id="GO:0005634">
    <property type="term" value="C:nucleus"/>
    <property type="evidence" value="ECO:0007669"/>
    <property type="project" value="TreeGrafter"/>
</dbReference>
<dbReference type="PROSITE" id="PS51352">
    <property type="entry name" value="THIOREDOXIN_2"/>
    <property type="match status" value="1"/>
</dbReference>
<dbReference type="AlphaFoldDB" id="A0A6V2QR25"/>
<feature type="chain" id="PRO_5035586431" description="Thioredoxin domain-containing protein" evidence="1">
    <location>
        <begin position="18"/>
        <end position="200"/>
    </location>
</feature>
<dbReference type="GO" id="GO:0004791">
    <property type="term" value="F:thioredoxin-disulfide reductase (NADPH) activity"/>
    <property type="evidence" value="ECO:0007669"/>
    <property type="project" value="TreeGrafter"/>
</dbReference>
<feature type="domain" description="Thioredoxin" evidence="2">
    <location>
        <begin position="38"/>
        <end position="190"/>
    </location>
</feature>
<evidence type="ECO:0000256" key="1">
    <source>
        <dbReference type="SAM" id="SignalP"/>
    </source>
</evidence>
<feature type="signal peptide" evidence="1">
    <location>
        <begin position="1"/>
        <end position="17"/>
    </location>
</feature>
<proteinExistence type="predicted"/>
<dbReference type="PANTHER" id="PTHR46472">
    <property type="entry name" value="NUCLEOREDOXIN"/>
    <property type="match status" value="1"/>
</dbReference>
<keyword evidence="1" id="KW-0732">Signal</keyword>
<gene>
    <name evidence="3" type="ORF">DBRI00130_LOCUS44766</name>
    <name evidence="4" type="ORF">DBRI00130_LOCUS44767</name>
</gene>
<dbReference type="InterPro" id="IPR013766">
    <property type="entry name" value="Thioredoxin_domain"/>
</dbReference>
<dbReference type="Gene3D" id="3.40.30.10">
    <property type="entry name" value="Glutaredoxin"/>
    <property type="match status" value="1"/>
</dbReference>
<dbReference type="EMBL" id="HBNS01062047">
    <property type="protein sequence ID" value="CAE4670474.1"/>
    <property type="molecule type" value="Transcribed_RNA"/>
</dbReference>
<organism evidence="3">
    <name type="scientific">Ditylum brightwellii</name>
    <dbReference type="NCBI Taxonomy" id="49249"/>
    <lineage>
        <taxon>Eukaryota</taxon>
        <taxon>Sar</taxon>
        <taxon>Stramenopiles</taxon>
        <taxon>Ochrophyta</taxon>
        <taxon>Bacillariophyta</taxon>
        <taxon>Mediophyceae</taxon>
        <taxon>Lithodesmiophycidae</taxon>
        <taxon>Lithodesmiales</taxon>
        <taxon>Lithodesmiaceae</taxon>
        <taxon>Ditylum</taxon>
    </lineage>
</organism>
<dbReference type="Pfam" id="PF13905">
    <property type="entry name" value="Thioredoxin_8"/>
    <property type="match status" value="1"/>
</dbReference>
<dbReference type="GO" id="GO:0030178">
    <property type="term" value="P:negative regulation of Wnt signaling pathway"/>
    <property type="evidence" value="ECO:0007669"/>
    <property type="project" value="TreeGrafter"/>
</dbReference>